<dbReference type="RefSeq" id="WP_074228628.1">
    <property type="nucleotide sequence ID" value="NZ_FSRQ01000001.1"/>
</dbReference>
<dbReference type="GO" id="GO:0005524">
    <property type="term" value="F:ATP binding"/>
    <property type="evidence" value="ECO:0007669"/>
    <property type="project" value="UniProtKB-UniRule"/>
</dbReference>
<name>A0A1N6EQL7_9FLAO</name>
<dbReference type="InterPro" id="IPR003136">
    <property type="entry name" value="Cytidylate_kin"/>
</dbReference>
<evidence type="ECO:0000256" key="6">
    <source>
        <dbReference type="ARBA" id="ARBA00047615"/>
    </source>
</evidence>
<dbReference type="NCBIfam" id="TIGR00017">
    <property type="entry name" value="cmk"/>
    <property type="match status" value="1"/>
</dbReference>
<evidence type="ECO:0000256" key="7">
    <source>
        <dbReference type="ARBA" id="ARBA00048478"/>
    </source>
</evidence>
<sequence length="228" mass="25852">MKKPVIAIDGFSSTGKSSISKIIAEKLGIVHLDTGALYRGITWFALQNCMDEDGTINLPLLFKSFHLIDLEFKKEEDELILLLNHINISKEIRSNEVSENVSLIAKQKEVRDFLLDAQRLIAKNGGVIMDGRDIGTVVLPDADFKFFLTASIDERTKRRFSELLSLGIEADEAHVKENLIERDRIDSEREISPLRQAEDAILIDNTNLTKSQTIESILQYLTKINNFY</sequence>
<dbReference type="CDD" id="cd02020">
    <property type="entry name" value="CMPK"/>
    <property type="match status" value="1"/>
</dbReference>
<evidence type="ECO:0000313" key="10">
    <source>
        <dbReference type="EMBL" id="SIN85336.1"/>
    </source>
</evidence>
<keyword evidence="3 8" id="KW-0547">Nucleotide-binding</keyword>
<dbReference type="GO" id="GO:0006220">
    <property type="term" value="P:pyrimidine nucleotide metabolic process"/>
    <property type="evidence" value="ECO:0007669"/>
    <property type="project" value="UniProtKB-UniRule"/>
</dbReference>
<feature type="binding site" evidence="8">
    <location>
        <begin position="10"/>
        <end position="18"/>
    </location>
    <ligand>
        <name>ATP</name>
        <dbReference type="ChEBI" id="CHEBI:30616"/>
    </ligand>
</feature>
<evidence type="ECO:0000259" key="9">
    <source>
        <dbReference type="Pfam" id="PF02224"/>
    </source>
</evidence>
<comment type="similarity">
    <text evidence="1 8">Belongs to the cytidylate kinase family. Type 1 subfamily.</text>
</comment>
<proteinExistence type="inferred from homology"/>
<keyword evidence="5 8" id="KW-0067">ATP-binding</keyword>
<organism evidence="10 11">
    <name type="scientific">Chryseobacterium scophthalmum</name>
    <dbReference type="NCBI Taxonomy" id="59733"/>
    <lineage>
        <taxon>Bacteria</taxon>
        <taxon>Pseudomonadati</taxon>
        <taxon>Bacteroidota</taxon>
        <taxon>Flavobacteriia</taxon>
        <taxon>Flavobacteriales</taxon>
        <taxon>Weeksellaceae</taxon>
        <taxon>Chryseobacterium group</taxon>
        <taxon>Chryseobacterium</taxon>
    </lineage>
</organism>
<dbReference type="GO" id="GO:0036430">
    <property type="term" value="F:CMP kinase activity"/>
    <property type="evidence" value="ECO:0007669"/>
    <property type="project" value="RHEA"/>
</dbReference>
<comment type="subcellular location">
    <subcellularLocation>
        <location evidence="8">Cytoplasm</location>
    </subcellularLocation>
</comment>
<keyword evidence="4 8" id="KW-0418">Kinase</keyword>
<dbReference type="GO" id="GO:0005737">
    <property type="term" value="C:cytoplasm"/>
    <property type="evidence" value="ECO:0007669"/>
    <property type="project" value="UniProtKB-SubCell"/>
</dbReference>
<dbReference type="InterPro" id="IPR027417">
    <property type="entry name" value="P-loop_NTPase"/>
</dbReference>
<evidence type="ECO:0000256" key="1">
    <source>
        <dbReference type="ARBA" id="ARBA00009427"/>
    </source>
</evidence>
<evidence type="ECO:0000256" key="3">
    <source>
        <dbReference type="ARBA" id="ARBA00022741"/>
    </source>
</evidence>
<comment type="catalytic activity">
    <reaction evidence="7 8">
        <text>CMP + ATP = CDP + ADP</text>
        <dbReference type="Rhea" id="RHEA:11600"/>
        <dbReference type="ChEBI" id="CHEBI:30616"/>
        <dbReference type="ChEBI" id="CHEBI:58069"/>
        <dbReference type="ChEBI" id="CHEBI:60377"/>
        <dbReference type="ChEBI" id="CHEBI:456216"/>
        <dbReference type="EC" id="2.7.4.25"/>
    </reaction>
</comment>
<evidence type="ECO:0000256" key="4">
    <source>
        <dbReference type="ARBA" id="ARBA00022777"/>
    </source>
</evidence>
<dbReference type="OrthoDB" id="9807434at2"/>
<dbReference type="Gene3D" id="3.40.50.300">
    <property type="entry name" value="P-loop containing nucleotide triphosphate hydrolases"/>
    <property type="match status" value="1"/>
</dbReference>
<gene>
    <name evidence="8" type="primary">cmk</name>
    <name evidence="10" type="ORF">SAMN05421769_0600</name>
</gene>
<accession>A0A1N6EQL7</accession>
<dbReference type="HAMAP" id="MF_00238">
    <property type="entry name" value="Cytidyl_kinase_type1"/>
    <property type="match status" value="1"/>
</dbReference>
<dbReference type="InterPro" id="IPR011994">
    <property type="entry name" value="Cytidylate_kinase_dom"/>
</dbReference>
<keyword evidence="8" id="KW-0963">Cytoplasm</keyword>
<dbReference type="GO" id="GO:0036431">
    <property type="term" value="F:dCMP kinase activity"/>
    <property type="evidence" value="ECO:0007669"/>
    <property type="project" value="InterPro"/>
</dbReference>
<dbReference type="EMBL" id="FSRQ01000001">
    <property type="protein sequence ID" value="SIN85336.1"/>
    <property type="molecule type" value="Genomic_DNA"/>
</dbReference>
<feature type="domain" description="Cytidylate kinase" evidence="9">
    <location>
        <begin position="6"/>
        <end position="222"/>
    </location>
</feature>
<dbReference type="SUPFAM" id="SSF52540">
    <property type="entry name" value="P-loop containing nucleoside triphosphate hydrolases"/>
    <property type="match status" value="1"/>
</dbReference>
<evidence type="ECO:0000313" key="11">
    <source>
        <dbReference type="Proteomes" id="UP000184782"/>
    </source>
</evidence>
<keyword evidence="2 8" id="KW-0808">Transferase</keyword>
<keyword evidence="11" id="KW-1185">Reference proteome</keyword>
<dbReference type="Pfam" id="PF02224">
    <property type="entry name" value="Cytidylate_kin"/>
    <property type="match status" value="1"/>
</dbReference>
<dbReference type="Proteomes" id="UP000184782">
    <property type="component" value="Unassembled WGS sequence"/>
</dbReference>
<comment type="catalytic activity">
    <reaction evidence="6 8">
        <text>dCMP + ATP = dCDP + ADP</text>
        <dbReference type="Rhea" id="RHEA:25094"/>
        <dbReference type="ChEBI" id="CHEBI:30616"/>
        <dbReference type="ChEBI" id="CHEBI:57566"/>
        <dbReference type="ChEBI" id="CHEBI:58593"/>
        <dbReference type="ChEBI" id="CHEBI:456216"/>
        <dbReference type="EC" id="2.7.4.25"/>
    </reaction>
</comment>
<protein>
    <recommendedName>
        <fullName evidence="8">Cytidylate kinase</fullName>
        <shortName evidence="8">CK</shortName>
        <ecNumber evidence="8">2.7.4.25</ecNumber>
    </recommendedName>
    <alternativeName>
        <fullName evidence="8">Cytidine monophosphate kinase</fullName>
        <shortName evidence="8">CMP kinase</shortName>
    </alternativeName>
</protein>
<dbReference type="STRING" id="59733.SAMN05421769_0600"/>
<reference evidence="11" key="1">
    <citation type="submission" date="2016-12" db="EMBL/GenBank/DDBJ databases">
        <authorList>
            <person name="Varghese N."/>
            <person name="Submissions S."/>
        </authorList>
    </citation>
    <scope>NUCLEOTIDE SEQUENCE [LARGE SCALE GENOMIC DNA]</scope>
    <source>
        <strain evidence="11">DSM 16779</strain>
    </source>
</reference>
<dbReference type="EC" id="2.7.4.25" evidence="8"/>
<evidence type="ECO:0000256" key="5">
    <source>
        <dbReference type="ARBA" id="ARBA00022840"/>
    </source>
</evidence>
<evidence type="ECO:0000256" key="8">
    <source>
        <dbReference type="HAMAP-Rule" id="MF_00238"/>
    </source>
</evidence>
<dbReference type="AlphaFoldDB" id="A0A1N6EQL7"/>
<evidence type="ECO:0000256" key="2">
    <source>
        <dbReference type="ARBA" id="ARBA00022679"/>
    </source>
</evidence>